<feature type="compositionally biased region" description="Basic residues" evidence="4">
    <location>
        <begin position="213"/>
        <end position="222"/>
    </location>
</feature>
<dbReference type="eggNOG" id="KOG2141">
    <property type="taxonomic scope" value="Eukaryota"/>
</dbReference>
<dbReference type="GO" id="GO:0003723">
    <property type="term" value="F:RNA binding"/>
    <property type="evidence" value="ECO:0007669"/>
    <property type="project" value="InterPro"/>
</dbReference>
<proteinExistence type="inferred from homology"/>
<dbReference type="RefSeq" id="XP_008716032.1">
    <property type="nucleotide sequence ID" value="XM_008717810.1"/>
</dbReference>
<dbReference type="OrthoDB" id="361797at2759"/>
<organism evidence="6 7">
    <name type="scientific">Cyphellophora europaea (strain CBS 101466)</name>
    <name type="common">Phialophora europaea</name>
    <dbReference type="NCBI Taxonomy" id="1220924"/>
    <lineage>
        <taxon>Eukaryota</taxon>
        <taxon>Fungi</taxon>
        <taxon>Dikarya</taxon>
        <taxon>Ascomycota</taxon>
        <taxon>Pezizomycotina</taxon>
        <taxon>Eurotiomycetes</taxon>
        <taxon>Chaetothyriomycetidae</taxon>
        <taxon>Chaetothyriales</taxon>
        <taxon>Cyphellophoraceae</taxon>
        <taxon>Cyphellophora</taxon>
    </lineage>
</organism>
<dbReference type="InterPro" id="IPR003890">
    <property type="entry name" value="MIF4G-like_typ-3"/>
</dbReference>
<dbReference type="InParanoid" id="W2S0G1"/>
<evidence type="ECO:0000256" key="1">
    <source>
        <dbReference type="ARBA" id="ARBA00004604"/>
    </source>
</evidence>
<dbReference type="VEuPathDB" id="FungiDB:HMPREF1541_03459"/>
<dbReference type="Pfam" id="PF02854">
    <property type="entry name" value="MIF4G"/>
    <property type="match status" value="1"/>
</dbReference>
<dbReference type="Proteomes" id="UP000030752">
    <property type="component" value="Unassembled WGS sequence"/>
</dbReference>
<gene>
    <name evidence="6" type="ORF">HMPREF1541_03459</name>
</gene>
<dbReference type="PANTHER" id="PTHR18034">
    <property type="entry name" value="CELL CYCLE CONTROL PROTEIN CWF22-RELATED"/>
    <property type="match status" value="1"/>
</dbReference>
<dbReference type="GO" id="GO:0005730">
    <property type="term" value="C:nucleolus"/>
    <property type="evidence" value="ECO:0007669"/>
    <property type="project" value="UniProtKB-SubCell"/>
</dbReference>
<feature type="compositionally biased region" description="Basic residues" evidence="4">
    <location>
        <begin position="36"/>
        <end position="51"/>
    </location>
</feature>
<keyword evidence="7" id="KW-1185">Reference proteome</keyword>
<feature type="region of interest" description="Disordered" evidence="4">
    <location>
        <begin position="19"/>
        <end position="302"/>
    </location>
</feature>
<dbReference type="STRING" id="1220924.W2S0G1"/>
<dbReference type="PROSITE" id="PS51366">
    <property type="entry name" value="MI"/>
    <property type="match status" value="1"/>
</dbReference>
<comment type="subcellular location">
    <subcellularLocation>
        <location evidence="1">Nucleus</location>
        <location evidence="1">Nucleolus</location>
    </subcellularLocation>
</comment>
<evidence type="ECO:0000313" key="7">
    <source>
        <dbReference type="Proteomes" id="UP000030752"/>
    </source>
</evidence>
<evidence type="ECO:0000256" key="2">
    <source>
        <dbReference type="ARBA" id="ARBA00006856"/>
    </source>
</evidence>
<feature type="compositionally biased region" description="Polar residues" evidence="4">
    <location>
        <begin position="245"/>
        <end position="254"/>
    </location>
</feature>
<dbReference type="FunCoup" id="W2S0G1">
    <property type="interactions" value="599"/>
</dbReference>
<feature type="compositionally biased region" description="Acidic residues" evidence="4">
    <location>
        <begin position="68"/>
        <end position="81"/>
    </location>
</feature>
<dbReference type="EMBL" id="KB822719">
    <property type="protein sequence ID" value="ETN41523.1"/>
    <property type="molecule type" value="Genomic_DNA"/>
</dbReference>
<reference evidence="6 7" key="1">
    <citation type="submission" date="2013-03" db="EMBL/GenBank/DDBJ databases">
        <title>The Genome Sequence of Phialophora europaea CBS 101466.</title>
        <authorList>
            <consortium name="The Broad Institute Genomics Platform"/>
            <person name="Cuomo C."/>
            <person name="de Hoog S."/>
            <person name="Gorbushina A."/>
            <person name="Walker B."/>
            <person name="Young S.K."/>
            <person name="Zeng Q."/>
            <person name="Gargeya S."/>
            <person name="Fitzgerald M."/>
            <person name="Haas B."/>
            <person name="Abouelleil A."/>
            <person name="Allen A.W."/>
            <person name="Alvarado L."/>
            <person name="Arachchi H.M."/>
            <person name="Berlin A.M."/>
            <person name="Chapman S.B."/>
            <person name="Gainer-Dewar J."/>
            <person name="Goldberg J."/>
            <person name="Griggs A."/>
            <person name="Gujja S."/>
            <person name="Hansen M."/>
            <person name="Howarth C."/>
            <person name="Imamovic A."/>
            <person name="Ireland A."/>
            <person name="Larimer J."/>
            <person name="McCowan C."/>
            <person name="Murphy C."/>
            <person name="Pearson M."/>
            <person name="Poon T.W."/>
            <person name="Priest M."/>
            <person name="Roberts A."/>
            <person name="Saif S."/>
            <person name="Shea T."/>
            <person name="Sisk P."/>
            <person name="Sykes S."/>
            <person name="Wortman J."/>
            <person name="Nusbaum C."/>
            <person name="Birren B."/>
        </authorList>
    </citation>
    <scope>NUCLEOTIDE SEQUENCE [LARGE SCALE GENOMIC DNA]</scope>
    <source>
        <strain evidence="6 7">CBS 101466</strain>
    </source>
</reference>
<dbReference type="GeneID" id="19970798"/>
<dbReference type="Pfam" id="PF02847">
    <property type="entry name" value="MA3"/>
    <property type="match status" value="1"/>
</dbReference>
<evidence type="ECO:0000256" key="3">
    <source>
        <dbReference type="ARBA" id="ARBA00023242"/>
    </source>
</evidence>
<feature type="compositionally biased region" description="Acidic residues" evidence="4">
    <location>
        <begin position="255"/>
        <end position="287"/>
    </location>
</feature>
<protein>
    <recommendedName>
        <fullName evidence="5">MI domain-containing protein</fullName>
    </recommendedName>
</protein>
<evidence type="ECO:0000259" key="5">
    <source>
        <dbReference type="PROSITE" id="PS51366"/>
    </source>
</evidence>
<comment type="similarity">
    <text evidence="2">Belongs to the CWC22 family.</text>
</comment>
<evidence type="ECO:0000256" key="4">
    <source>
        <dbReference type="SAM" id="MobiDB-lite"/>
    </source>
</evidence>
<dbReference type="SUPFAM" id="SSF48371">
    <property type="entry name" value="ARM repeat"/>
    <property type="match status" value="1"/>
</dbReference>
<keyword evidence="3" id="KW-0539">Nucleus</keyword>
<dbReference type="HOGENOM" id="CLU_006786_2_1_1"/>
<dbReference type="PANTHER" id="PTHR18034:SF4">
    <property type="entry name" value="NUCLEOLAR MIF4G DOMAIN-CONTAINING PROTEIN 1"/>
    <property type="match status" value="1"/>
</dbReference>
<dbReference type="Gene3D" id="1.25.40.180">
    <property type="match status" value="1"/>
</dbReference>
<accession>W2S0G1</accession>
<dbReference type="SMART" id="SM00543">
    <property type="entry name" value="MIF4G"/>
    <property type="match status" value="1"/>
</dbReference>
<dbReference type="SMART" id="SM00544">
    <property type="entry name" value="MA3"/>
    <property type="match status" value="1"/>
</dbReference>
<feature type="compositionally biased region" description="Polar residues" evidence="4">
    <location>
        <begin position="223"/>
        <end position="237"/>
    </location>
</feature>
<dbReference type="InterPro" id="IPR050781">
    <property type="entry name" value="CWC22_splicing_factor"/>
</dbReference>
<evidence type="ECO:0000313" key="6">
    <source>
        <dbReference type="EMBL" id="ETN41523.1"/>
    </source>
</evidence>
<name>W2S0G1_CYPE1</name>
<feature type="compositionally biased region" description="Basic and acidic residues" evidence="4">
    <location>
        <begin position="200"/>
        <end position="212"/>
    </location>
</feature>
<sequence>MSRQRRGLHLPQALQQELGLELSQKRRNNGVQNRKEQRKAHRIEKRQHVRHSQGQPAPGKRRSRQDIESEDEAFEESDAVSDDPAIPSQETQTKSRVRSPPREQPKTKSMLKRPETSPPEDLGEETNKANGDYERLYRGDSPEIVLDASSRSYKDKQAEDDDEIAALEKRLGIKGKKRKAGNDDGLEELFGLEPEEEDERTSRRREADEWLKDKRRKAKRQGQAHQAVNGISGSETGSDLDEGMSWSNDSNSEVADSDDGHSEDEDGGMDLDADDDFTGFDSDEDDIAPERPSPRIRENPYVAPVTASTATAKYVPPSLRKMQNSEHESVTRLRRQLQGHLNKLSEGNIISIHSSIEGLYRTNPRGTVTDILIDLLLSLFSTPSILSNTFCILHGAFAASIYRTMGVDFGASLLSGLVDRFLNYHTTDATTKEPLNLVSLLSNLFTFGVTDTPLIYSFIRLLLTPLSESNTELLLRLIRDCGPQLRSDDPSALKTIVSLTQQATADLQTQGKVISVRTKFMLETIVDLKNNKLRQSTVDIGTTKEHISRMRKALGSLPAQAPLRIDLNDIRNSDRKGKWWLVGASWKGHDGSSSTPGVRPTDEDNDLLANEFAEAAEPDYAALARHLHLTTPLAVTIFTALATSPSALEAHARLLKLNLKNAQIPEIPRVLVRACGAEPQYNGFYDVVARRLCTLGDKAKRLSKGFEFAGWGFLRKIGGTNADGEDDGAESYDEESDEVEMQELSNVARLYASLIHAGCVSLALLRVVDLHTLKGESKAQLWAELLLVRILVLCKGDAVSVKNIFSRLEAAKQVIPRLMIFGKRWVRSSQLVDGEGEETRWLKLGWKTADAVLEELSRNA</sequence>
<feature type="compositionally biased region" description="Basic and acidic residues" evidence="4">
    <location>
        <begin position="125"/>
        <end position="141"/>
    </location>
</feature>
<feature type="compositionally biased region" description="Basic and acidic residues" evidence="4">
    <location>
        <begin position="288"/>
        <end position="298"/>
    </location>
</feature>
<dbReference type="GO" id="GO:0042274">
    <property type="term" value="P:ribosomal small subunit biogenesis"/>
    <property type="evidence" value="ECO:0007669"/>
    <property type="project" value="TreeGrafter"/>
</dbReference>
<dbReference type="InterPro" id="IPR003891">
    <property type="entry name" value="Initiation_fac_eIF4g_MI"/>
</dbReference>
<dbReference type="AlphaFoldDB" id="W2S0G1"/>
<dbReference type="InterPro" id="IPR016024">
    <property type="entry name" value="ARM-type_fold"/>
</dbReference>
<feature type="domain" description="MI" evidence="5">
    <location>
        <begin position="628"/>
        <end position="770"/>
    </location>
</feature>